<comment type="caution">
    <text evidence="2">The sequence shown here is derived from an EMBL/GenBank/DDBJ whole genome shotgun (WGS) entry which is preliminary data.</text>
</comment>
<evidence type="ECO:0000313" key="3">
    <source>
        <dbReference type="Proteomes" id="UP000326912"/>
    </source>
</evidence>
<feature type="transmembrane region" description="Helical" evidence="1">
    <location>
        <begin position="141"/>
        <end position="161"/>
    </location>
</feature>
<feature type="transmembrane region" description="Helical" evidence="1">
    <location>
        <begin position="21"/>
        <end position="48"/>
    </location>
</feature>
<dbReference type="InterPro" id="IPR009339">
    <property type="entry name" value="DUF998"/>
</dbReference>
<feature type="transmembrane region" description="Helical" evidence="1">
    <location>
        <begin position="205"/>
        <end position="223"/>
    </location>
</feature>
<reference evidence="2 3" key="1">
    <citation type="submission" date="2019-10" db="EMBL/GenBank/DDBJ databases">
        <title>Dictyobacter vulcani sp. nov., within the class Ktedonobacteria, isolated from soil of volcanic Mt. Zao.</title>
        <authorList>
            <person name="Zheng Y."/>
            <person name="Wang C.M."/>
            <person name="Sakai Y."/>
            <person name="Abe K."/>
            <person name="Yokota A."/>
            <person name="Yabe S."/>
        </authorList>
    </citation>
    <scope>NUCLEOTIDE SEQUENCE [LARGE SCALE GENOMIC DNA]</scope>
    <source>
        <strain evidence="2 3">W12</strain>
    </source>
</reference>
<evidence type="ECO:0000313" key="2">
    <source>
        <dbReference type="EMBL" id="GER89852.1"/>
    </source>
</evidence>
<evidence type="ECO:0008006" key="4">
    <source>
        <dbReference type="Google" id="ProtNLM"/>
    </source>
</evidence>
<keyword evidence="1" id="KW-0472">Membrane</keyword>
<proteinExistence type="predicted"/>
<evidence type="ECO:0000256" key="1">
    <source>
        <dbReference type="SAM" id="Phobius"/>
    </source>
</evidence>
<gene>
    <name evidence="2" type="ORF">KDW_40140</name>
</gene>
<feature type="transmembrane region" description="Helical" evidence="1">
    <location>
        <begin position="68"/>
        <end position="89"/>
    </location>
</feature>
<dbReference type="Proteomes" id="UP000326912">
    <property type="component" value="Unassembled WGS sequence"/>
</dbReference>
<accession>A0A5J4KRW7</accession>
<dbReference type="AlphaFoldDB" id="A0A5J4KRW7"/>
<feature type="transmembrane region" description="Helical" evidence="1">
    <location>
        <begin position="173"/>
        <end position="193"/>
    </location>
</feature>
<keyword evidence="1" id="KW-1133">Transmembrane helix</keyword>
<protein>
    <recommendedName>
        <fullName evidence="4">DUF998 domain-containing protein</fullName>
    </recommendedName>
</protein>
<sequence length="233" mass="24519">MVLLQRKKHMKTLAQSTGEQSTATGLLLACGALGSLCNIVVLLILGATRPGYNAWQIPDSSLELGPGGWIQITNYIVSGVLLLAFAIGLRRVLRTGCGSTWGPILLGIFGLTFIGIGIFVTDPVLGYPPGASSITTVPGTIHNLFGQLQFISLAAACFVLARREAADPASRGWAWYSVATGLLVVASDVVFVLTFKLLDGGPVGLIARIGIIVSGCWIAQLSIRLMRKKASIA</sequence>
<dbReference type="Pfam" id="PF06197">
    <property type="entry name" value="DUF998"/>
    <property type="match status" value="1"/>
</dbReference>
<keyword evidence="1" id="KW-0812">Transmembrane</keyword>
<dbReference type="PROSITE" id="PS51257">
    <property type="entry name" value="PROKAR_LIPOPROTEIN"/>
    <property type="match status" value="1"/>
</dbReference>
<organism evidence="2 3">
    <name type="scientific">Dictyobacter vulcani</name>
    <dbReference type="NCBI Taxonomy" id="2607529"/>
    <lineage>
        <taxon>Bacteria</taxon>
        <taxon>Bacillati</taxon>
        <taxon>Chloroflexota</taxon>
        <taxon>Ktedonobacteria</taxon>
        <taxon>Ktedonobacterales</taxon>
        <taxon>Dictyobacteraceae</taxon>
        <taxon>Dictyobacter</taxon>
    </lineage>
</organism>
<keyword evidence="3" id="KW-1185">Reference proteome</keyword>
<name>A0A5J4KRW7_9CHLR</name>
<feature type="transmembrane region" description="Helical" evidence="1">
    <location>
        <begin position="101"/>
        <end position="121"/>
    </location>
</feature>
<dbReference type="EMBL" id="BKZW01000002">
    <property type="protein sequence ID" value="GER89852.1"/>
    <property type="molecule type" value="Genomic_DNA"/>
</dbReference>